<gene>
    <name evidence="6" type="primary">livK-1_1</name>
    <name evidence="6" type="ORF">DPPLL_09570</name>
</gene>
<keyword evidence="3" id="KW-0732">Signal</keyword>
<evidence type="ECO:0000313" key="6">
    <source>
        <dbReference type="EMBL" id="BDD86592.1"/>
    </source>
</evidence>
<evidence type="ECO:0000313" key="7">
    <source>
        <dbReference type="Proteomes" id="UP000830055"/>
    </source>
</evidence>
<dbReference type="InterPro" id="IPR028082">
    <property type="entry name" value="Peripla_BP_I"/>
</dbReference>
<dbReference type="InterPro" id="IPR051010">
    <property type="entry name" value="BCAA_transport"/>
</dbReference>
<accession>A0ABM7W6L2</accession>
<proteinExistence type="inferred from homology"/>
<dbReference type="PANTHER" id="PTHR30483">
    <property type="entry name" value="LEUCINE-SPECIFIC-BINDING PROTEIN"/>
    <property type="match status" value="1"/>
</dbReference>
<keyword evidence="4" id="KW-0029">Amino-acid transport</keyword>
<dbReference type="PANTHER" id="PTHR30483:SF38">
    <property type="entry name" value="BLR7848 PROTEIN"/>
    <property type="match status" value="1"/>
</dbReference>
<dbReference type="InterPro" id="IPR000709">
    <property type="entry name" value="Leu_Ile_Val-bd"/>
</dbReference>
<keyword evidence="2" id="KW-0813">Transport</keyword>
<evidence type="ECO:0000259" key="5">
    <source>
        <dbReference type="Pfam" id="PF13458"/>
    </source>
</evidence>
<dbReference type="Pfam" id="PF13458">
    <property type="entry name" value="Peripla_BP_6"/>
    <property type="match status" value="1"/>
</dbReference>
<organism evidence="6 7">
    <name type="scientific">Desulfofustis limnaeus</name>
    <dbReference type="NCBI Taxonomy" id="2740163"/>
    <lineage>
        <taxon>Bacteria</taxon>
        <taxon>Pseudomonadati</taxon>
        <taxon>Thermodesulfobacteriota</taxon>
        <taxon>Desulfobulbia</taxon>
        <taxon>Desulfobulbales</taxon>
        <taxon>Desulfocapsaceae</taxon>
        <taxon>Desulfofustis</taxon>
    </lineage>
</organism>
<sequence>MKGYRLIWVVVILGLLGAPAVMAETLKVGAILAVTGPAAFLGGPEARTIEMLADEVNQAGGINGHKLELIIKDSGGSPEKAISFAKQLIEEERVVAVLGPSTSGESMAVKKIFEESQTPLLSCAAAEVIVNPVGRYVFKTPQSDSFAVKRIFMTMQDLGISKIAVLAGNTGFGKAGKEQLLAIAPTMGVEVVEEEVYDKDANDLSAVIAKLKANKDVQAVVNWSIVPAQAIVAKNMRQAGWDVPLFQSHGFGNIKYVEAAGAAAEGIIFPAGRLLIADKLPADHPQKELLTTYKADYESRYQEQASTFGGHAYDAFIILKAAIVNGGTDQESIRDEIEKLTGLPGTAGIFNFSPEDHNGLDLDSFEMVTVKDGAFVPYEKP</sequence>
<evidence type="ECO:0000256" key="4">
    <source>
        <dbReference type="ARBA" id="ARBA00022970"/>
    </source>
</evidence>
<evidence type="ECO:0000256" key="1">
    <source>
        <dbReference type="ARBA" id="ARBA00010062"/>
    </source>
</evidence>
<reference evidence="6 7" key="1">
    <citation type="submission" date="2022-01" db="EMBL/GenBank/DDBJ databases">
        <title>Desulfofustis limnae sp. nov., a novel mesophilic sulfate-reducing bacterium isolated from marsh soil.</title>
        <authorList>
            <person name="Watanabe M."/>
            <person name="Takahashi A."/>
            <person name="Kojima H."/>
            <person name="Fukui M."/>
        </authorList>
    </citation>
    <scope>NUCLEOTIDE SEQUENCE [LARGE SCALE GENOMIC DNA]</scope>
    <source>
        <strain evidence="6 7">PPLL</strain>
    </source>
</reference>
<dbReference type="Proteomes" id="UP000830055">
    <property type="component" value="Chromosome"/>
</dbReference>
<dbReference type="EMBL" id="AP025516">
    <property type="protein sequence ID" value="BDD86592.1"/>
    <property type="molecule type" value="Genomic_DNA"/>
</dbReference>
<dbReference type="CDD" id="cd06333">
    <property type="entry name" value="PBP1_ABC_RPA1789-like"/>
    <property type="match status" value="1"/>
</dbReference>
<protein>
    <submittedName>
        <fullName evidence="6">Branched-chain amino acid ABC transporter substrate-binding protein</fullName>
    </submittedName>
</protein>
<dbReference type="InterPro" id="IPR028081">
    <property type="entry name" value="Leu-bd"/>
</dbReference>
<evidence type="ECO:0000256" key="2">
    <source>
        <dbReference type="ARBA" id="ARBA00022448"/>
    </source>
</evidence>
<dbReference type="Gene3D" id="3.40.50.2300">
    <property type="match status" value="2"/>
</dbReference>
<keyword evidence="7" id="KW-1185">Reference proteome</keyword>
<name>A0ABM7W6L2_9BACT</name>
<feature type="domain" description="Leucine-binding protein" evidence="5">
    <location>
        <begin position="25"/>
        <end position="359"/>
    </location>
</feature>
<dbReference type="PRINTS" id="PR00337">
    <property type="entry name" value="LEUILEVALBP"/>
</dbReference>
<dbReference type="RefSeq" id="WP_284153671.1">
    <property type="nucleotide sequence ID" value="NZ_AP025516.1"/>
</dbReference>
<evidence type="ECO:0000256" key="3">
    <source>
        <dbReference type="ARBA" id="ARBA00022729"/>
    </source>
</evidence>
<comment type="similarity">
    <text evidence="1">Belongs to the leucine-binding protein family.</text>
</comment>
<dbReference type="SUPFAM" id="SSF53822">
    <property type="entry name" value="Periplasmic binding protein-like I"/>
    <property type="match status" value="1"/>
</dbReference>